<dbReference type="PANTHER" id="PTHR43741">
    <property type="entry name" value="FMN-DEPENDENT NADH-AZOREDUCTASE 1"/>
    <property type="match status" value="1"/>
</dbReference>
<dbReference type="Gene3D" id="3.40.50.360">
    <property type="match status" value="1"/>
</dbReference>
<dbReference type="EMBL" id="LVVT01000024">
    <property type="protein sequence ID" value="TQS81276.1"/>
    <property type="molecule type" value="Genomic_DNA"/>
</dbReference>
<dbReference type="InterPro" id="IPR029039">
    <property type="entry name" value="Flavoprotein-like_sf"/>
</dbReference>
<evidence type="ECO:0008006" key="3">
    <source>
        <dbReference type="Google" id="ProtNLM"/>
    </source>
</evidence>
<dbReference type="AlphaFoldDB" id="A0A8J8PG65"/>
<protein>
    <recommendedName>
        <fullName evidence="3">Flavodoxin family protein</fullName>
    </recommendedName>
</protein>
<sequence length="169" mass="19504">MKVIIHDLENEQFELMFPHIGKDTLVISDTGRIRNCIGCFGCWIKTPGECVLKDGYEQMGAILSQTEKVIIISRCCYGGYSPFVKNVFDRSIPYCLPFFKTKKNETHHKPRYQSNFCLSIYFYGEQITAQEMDTARSLVKANSINFFVPQYEVSFLKTPDDLRKAVMVQ</sequence>
<evidence type="ECO:0000313" key="2">
    <source>
        <dbReference type="Proteomes" id="UP000752814"/>
    </source>
</evidence>
<reference evidence="1" key="1">
    <citation type="submission" date="2016-03" db="EMBL/GenBank/DDBJ databases">
        <authorList>
            <person name="Borrel G."/>
            <person name="Mccann A."/>
            <person name="O'Toole P.W."/>
        </authorList>
    </citation>
    <scope>NUCLEOTIDE SEQUENCE</scope>
    <source>
        <strain evidence="1">183</strain>
    </source>
</reference>
<organism evidence="1 2">
    <name type="scientific">Candidatus Methanomassiliicoccus intestinalis</name>
    <dbReference type="NCBI Taxonomy" id="1406512"/>
    <lineage>
        <taxon>Archaea</taxon>
        <taxon>Methanobacteriati</taxon>
        <taxon>Thermoplasmatota</taxon>
        <taxon>Thermoplasmata</taxon>
        <taxon>Methanomassiliicoccales</taxon>
        <taxon>Methanomassiliicoccaceae</taxon>
        <taxon>Methanomassiliicoccus</taxon>
    </lineage>
</organism>
<dbReference type="SUPFAM" id="SSF52218">
    <property type="entry name" value="Flavoproteins"/>
    <property type="match status" value="1"/>
</dbReference>
<comment type="caution">
    <text evidence="1">The sequence shown here is derived from an EMBL/GenBank/DDBJ whole genome shotgun (WGS) entry which is preliminary data.</text>
</comment>
<accession>A0A8J8PG65</accession>
<proteinExistence type="predicted"/>
<dbReference type="PANTHER" id="PTHR43741:SF3">
    <property type="entry name" value="NADPH-DEPENDENT FMN REDUCTASE-LIKE DOMAIN-CONTAINING PROTEIN"/>
    <property type="match status" value="1"/>
</dbReference>
<dbReference type="Proteomes" id="UP000752814">
    <property type="component" value="Unassembled WGS sequence"/>
</dbReference>
<gene>
    <name evidence="1" type="ORF">A3207_05265</name>
</gene>
<evidence type="ECO:0000313" key="1">
    <source>
        <dbReference type="EMBL" id="TQS81276.1"/>
    </source>
</evidence>
<dbReference type="RefSeq" id="WP_400195053.1">
    <property type="nucleotide sequence ID" value="NZ_CAYAYE010000043.1"/>
</dbReference>
<name>A0A8J8PG65_9ARCH</name>
<dbReference type="InterPro" id="IPR050104">
    <property type="entry name" value="FMN-dep_NADH:Q_OxRdtase_AzoR1"/>
</dbReference>